<evidence type="ECO:0000313" key="3">
    <source>
        <dbReference type="Proteomes" id="UP001412067"/>
    </source>
</evidence>
<gene>
    <name evidence="2" type="ORF">KSP40_PGU022135</name>
</gene>
<dbReference type="PANTHER" id="PTHR42685:SF13">
    <property type="entry name" value="GERANYLGERANYL DIPHOSPHATE REDUCTASE"/>
    <property type="match status" value="1"/>
</dbReference>
<sequence>MLGFFNTRTIWPSTQQIAKIEQAGKMSMAATPYHHLSSTFSTCGAIPPPLKKIIISSQKPSRDTSVQVISARGESRPLRAAVVGGGPAGASAAEALASGGVETYLLERSPGGSKPCGGAIPLCMLEEFSIPGELIDRRVTQMRIISPSNLHANFGQSLRPGEHIPMLRREILDSFLRRRAESCGARLVSGLVTSLEIPSSPSDPYLIRYATEGAFHTLAVDVVIGADGANSRVAKAIDAGPYAQAIAFQERIRLPPGKMDMYADLAEMYVGGDVSPDFYGWVFPKCDHVAVGTGTTVARPDIKKYQAGIRARAGGKIAGGVVIRVEAHPIPEHPRPRRVRGRVALVGDAAGYVTKCSGEGIYFAAKSGRMCGEAIVNIWMRGKGMVTEEELKTEYLRKWDGEYMSTFRFLDLLQRVFYGSNAGREALVELCGDEYVQRMTFDSYFYKRLAASNPLKDVGLLWKTITSLTKAGIVGREVGRLMETGAGRNLVIG</sequence>
<dbReference type="NCBIfam" id="TIGR02032">
    <property type="entry name" value="GG-red-SF"/>
    <property type="match status" value="1"/>
</dbReference>
<comment type="caution">
    <text evidence="2">The sequence shown here is derived from an EMBL/GenBank/DDBJ whole genome shotgun (WGS) entry which is preliminary data.</text>
</comment>
<dbReference type="InterPro" id="IPR010253">
    <property type="entry name" value="BchP_ChlP_pln/prok"/>
</dbReference>
<keyword evidence="3" id="KW-1185">Reference proteome</keyword>
<dbReference type="NCBIfam" id="TIGR02028">
    <property type="entry name" value="ChlP"/>
    <property type="match status" value="1"/>
</dbReference>
<dbReference type="InterPro" id="IPR050407">
    <property type="entry name" value="Geranylgeranyl_reductase"/>
</dbReference>
<keyword evidence="1" id="KW-0521">NADP</keyword>
<dbReference type="PRINTS" id="PR00420">
    <property type="entry name" value="RNGMNOXGNASE"/>
</dbReference>
<dbReference type="Gene3D" id="3.50.50.60">
    <property type="entry name" value="FAD/NAD(P)-binding domain"/>
    <property type="match status" value="1"/>
</dbReference>
<protein>
    <recommendedName>
        <fullName evidence="4">Geranylgeranyl diphosphate reductase</fullName>
    </recommendedName>
</protein>
<evidence type="ECO:0000256" key="1">
    <source>
        <dbReference type="ARBA" id="ARBA00022857"/>
    </source>
</evidence>
<evidence type="ECO:0008006" key="4">
    <source>
        <dbReference type="Google" id="ProtNLM"/>
    </source>
</evidence>
<organism evidence="2 3">
    <name type="scientific">Platanthera guangdongensis</name>
    <dbReference type="NCBI Taxonomy" id="2320717"/>
    <lineage>
        <taxon>Eukaryota</taxon>
        <taxon>Viridiplantae</taxon>
        <taxon>Streptophyta</taxon>
        <taxon>Embryophyta</taxon>
        <taxon>Tracheophyta</taxon>
        <taxon>Spermatophyta</taxon>
        <taxon>Magnoliopsida</taxon>
        <taxon>Liliopsida</taxon>
        <taxon>Asparagales</taxon>
        <taxon>Orchidaceae</taxon>
        <taxon>Orchidoideae</taxon>
        <taxon>Orchideae</taxon>
        <taxon>Orchidinae</taxon>
        <taxon>Platanthera</taxon>
    </lineage>
</organism>
<name>A0ABR2LJ52_9ASPA</name>
<dbReference type="NCBIfam" id="TIGR02023">
    <property type="entry name" value="BchP-ChlP"/>
    <property type="match status" value="1"/>
</dbReference>
<reference evidence="2 3" key="1">
    <citation type="journal article" date="2022" name="Nat. Plants">
        <title>Genomes of leafy and leafless Platanthera orchids illuminate the evolution of mycoheterotrophy.</title>
        <authorList>
            <person name="Li M.H."/>
            <person name="Liu K.W."/>
            <person name="Li Z."/>
            <person name="Lu H.C."/>
            <person name="Ye Q.L."/>
            <person name="Zhang D."/>
            <person name="Wang J.Y."/>
            <person name="Li Y.F."/>
            <person name="Zhong Z.M."/>
            <person name="Liu X."/>
            <person name="Yu X."/>
            <person name="Liu D.K."/>
            <person name="Tu X.D."/>
            <person name="Liu B."/>
            <person name="Hao Y."/>
            <person name="Liao X.Y."/>
            <person name="Jiang Y.T."/>
            <person name="Sun W.H."/>
            <person name="Chen J."/>
            <person name="Chen Y.Q."/>
            <person name="Ai Y."/>
            <person name="Zhai J.W."/>
            <person name="Wu S.S."/>
            <person name="Zhou Z."/>
            <person name="Hsiao Y.Y."/>
            <person name="Wu W.L."/>
            <person name="Chen Y.Y."/>
            <person name="Lin Y.F."/>
            <person name="Hsu J.L."/>
            <person name="Li C.Y."/>
            <person name="Wang Z.W."/>
            <person name="Zhao X."/>
            <person name="Zhong W.Y."/>
            <person name="Ma X.K."/>
            <person name="Ma L."/>
            <person name="Huang J."/>
            <person name="Chen G.Z."/>
            <person name="Huang M.Z."/>
            <person name="Huang L."/>
            <person name="Peng D.H."/>
            <person name="Luo Y.B."/>
            <person name="Zou S.Q."/>
            <person name="Chen S.P."/>
            <person name="Lan S."/>
            <person name="Tsai W.C."/>
            <person name="Van de Peer Y."/>
            <person name="Liu Z.J."/>
        </authorList>
    </citation>
    <scope>NUCLEOTIDE SEQUENCE [LARGE SCALE GENOMIC DNA]</scope>
    <source>
        <strain evidence="2">Lor288</strain>
    </source>
</reference>
<dbReference type="SUPFAM" id="SSF51905">
    <property type="entry name" value="FAD/NAD(P)-binding domain"/>
    <property type="match status" value="1"/>
</dbReference>
<dbReference type="PANTHER" id="PTHR42685">
    <property type="entry name" value="GERANYLGERANYL DIPHOSPHATE REDUCTASE"/>
    <property type="match status" value="1"/>
</dbReference>
<accession>A0ABR2LJ52</accession>
<proteinExistence type="predicted"/>
<dbReference type="InterPro" id="IPR011774">
    <property type="entry name" value="Geranylgeranyl_Rdtase_pln/cyn"/>
</dbReference>
<dbReference type="EMBL" id="JBBWWR010000019">
    <property type="protein sequence ID" value="KAK8942199.1"/>
    <property type="molecule type" value="Genomic_DNA"/>
</dbReference>
<dbReference type="InterPro" id="IPR011777">
    <property type="entry name" value="Geranylgeranyl_Rdtase_fam"/>
</dbReference>
<dbReference type="Proteomes" id="UP001412067">
    <property type="component" value="Unassembled WGS sequence"/>
</dbReference>
<dbReference type="InterPro" id="IPR036188">
    <property type="entry name" value="FAD/NAD-bd_sf"/>
</dbReference>
<evidence type="ECO:0000313" key="2">
    <source>
        <dbReference type="EMBL" id="KAK8942199.1"/>
    </source>
</evidence>